<accession>A0A074KBI5</accession>
<proteinExistence type="predicted"/>
<evidence type="ECO:0000259" key="2">
    <source>
        <dbReference type="Pfam" id="PF09992"/>
    </source>
</evidence>
<dbReference type="RefSeq" id="WP_156023930.1">
    <property type="nucleotide sequence ID" value="NZ_AUNB01000031.1"/>
</dbReference>
<comment type="caution">
    <text evidence="3">The sequence shown here is derived from an EMBL/GenBank/DDBJ whole genome shotgun (WGS) entry which is preliminary data.</text>
</comment>
<dbReference type="STRING" id="1353528.DT23_15970"/>
<feature type="signal peptide" evidence="1">
    <location>
        <begin position="1"/>
        <end position="25"/>
    </location>
</feature>
<feature type="domain" description="Phosphodiester glycosidase" evidence="2">
    <location>
        <begin position="76"/>
        <end position="221"/>
    </location>
</feature>
<keyword evidence="4" id="KW-1185">Reference proteome</keyword>
<dbReference type="AlphaFoldDB" id="A0A074KBI5"/>
<dbReference type="InterPro" id="IPR018711">
    <property type="entry name" value="NAGPA"/>
</dbReference>
<organism evidence="3 4">
    <name type="scientific">Thioclava indica</name>
    <dbReference type="NCBI Taxonomy" id="1353528"/>
    <lineage>
        <taxon>Bacteria</taxon>
        <taxon>Pseudomonadati</taxon>
        <taxon>Pseudomonadota</taxon>
        <taxon>Alphaproteobacteria</taxon>
        <taxon>Rhodobacterales</taxon>
        <taxon>Paracoccaceae</taxon>
        <taxon>Thioclava</taxon>
    </lineage>
</organism>
<evidence type="ECO:0000313" key="4">
    <source>
        <dbReference type="Proteomes" id="UP000027471"/>
    </source>
</evidence>
<gene>
    <name evidence="3" type="ORF">DT23_15970</name>
</gene>
<name>A0A074KBI5_9RHOB</name>
<feature type="chain" id="PRO_5001695314" description="Phosphodiester glycosidase domain-containing protein" evidence="1">
    <location>
        <begin position="26"/>
        <end position="251"/>
    </location>
</feature>
<evidence type="ECO:0000256" key="1">
    <source>
        <dbReference type="SAM" id="SignalP"/>
    </source>
</evidence>
<evidence type="ECO:0000313" key="3">
    <source>
        <dbReference type="EMBL" id="KEO58907.1"/>
    </source>
</evidence>
<sequence length="251" mass="26542">MTTTRAIKAVVAALVLMGAPVWAGAAPCSDMDFDGLTYTVCKAHAGDDLRLYLNDSDGQLIGTPERLAAILPADKQVVFAMNAGMYHPDRKPVGLFVEGGTEKHKIVTSEGPGNFGLLPNGVFCIGKTLSVIESRIFAADPPSCRYATQSGPMLVIDGALHPKFLADGTSTNIRNGVGVSPDGQTAWFAISDQPVTFHQFARFFRDDLGAKNALYLDGKVSRLTVPALGREDLGLPMGPIVALIAPKTAAN</sequence>
<dbReference type="EMBL" id="AUNB01000031">
    <property type="protein sequence ID" value="KEO58907.1"/>
    <property type="molecule type" value="Genomic_DNA"/>
</dbReference>
<protein>
    <recommendedName>
        <fullName evidence="2">Phosphodiester glycosidase domain-containing protein</fullName>
    </recommendedName>
</protein>
<dbReference type="eggNOG" id="COG3698">
    <property type="taxonomic scope" value="Bacteria"/>
</dbReference>
<dbReference type="Proteomes" id="UP000027471">
    <property type="component" value="Unassembled WGS sequence"/>
</dbReference>
<dbReference type="Pfam" id="PF09992">
    <property type="entry name" value="NAGPA"/>
    <property type="match status" value="1"/>
</dbReference>
<keyword evidence="1" id="KW-0732">Signal</keyword>
<reference evidence="3 4" key="1">
    <citation type="journal article" date="2015" name="Antonie Van Leeuwenhoek">
        <title>Thioclava indica sp. nov., isolated from surface seawater of the Indian Ocean.</title>
        <authorList>
            <person name="Liu Y."/>
            <person name="Lai Q."/>
            <person name="Du J."/>
            <person name="Xu H."/>
            <person name="Jiang L."/>
            <person name="Shao Z."/>
        </authorList>
    </citation>
    <scope>NUCLEOTIDE SEQUENCE [LARGE SCALE GENOMIC DNA]</scope>
    <source>
        <strain evidence="3 4">DT23-4</strain>
    </source>
</reference>